<keyword evidence="3" id="KW-1185">Reference proteome</keyword>
<dbReference type="Proteomes" id="UP000694888">
    <property type="component" value="Unplaced"/>
</dbReference>
<name>A0ABM0JW73_APLCA</name>
<sequence length="140" mass="15402">MELVGKWNHRPIIDAAFHPCVIAENARDEIKTSTDAYVTYVGTTYLGIPIDSTTNAIIIPIAVLIVLVVAVVTVCLVKWQTKKEREDRQLKRQMKKTYGTSGSSDAPPNYNILETTNTTFVSGATTTPRHGNGNKVVPDE</sequence>
<dbReference type="RefSeq" id="XP_005102954.1">
    <property type="nucleotide sequence ID" value="XM_005102897.1"/>
</dbReference>
<evidence type="ECO:0000313" key="4">
    <source>
        <dbReference type="RefSeq" id="XP_005102954.1"/>
    </source>
</evidence>
<feature type="region of interest" description="Disordered" evidence="1">
    <location>
        <begin position="121"/>
        <end position="140"/>
    </location>
</feature>
<feature type="region of interest" description="Disordered" evidence="1">
    <location>
        <begin position="88"/>
        <end position="110"/>
    </location>
</feature>
<proteinExistence type="predicted"/>
<organism evidence="3 4">
    <name type="scientific">Aplysia californica</name>
    <name type="common">California sea hare</name>
    <dbReference type="NCBI Taxonomy" id="6500"/>
    <lineage>
        <taxon>Eukaryota</taxon>
        <taxon>Metazoa</taxon>
        <taxon>Spiralia</taxon>
        <taxon>Lophotrochozoa</taxon>
        <taxon>Mollusca</taxon>
        <taxon>Gastropoda</taxon>
        <taxon>Heterobranchia</taxon>
        <taxon>Euthyneura</taxon>
        <taxon>Tectipleura</taxon>
        <taxon>Aplysiida</taxon>
        <taxon>Aplysioidea</taxon>
        <taxon>Aplysiidae</taxon>
        <taxon>Aplysia</taxon>
    </lineage>
</organism>
<dbReference type="GeneID" id="101862051"/>
<feature type="transmembrane region" description="Helical" evidence="2">
    <location>
        <begin position="57"/>
        <end position="79"/>
    </location>
</feature>
<protein>
    <submittedName>
        <fullName evidence="4">Uncharacterized protein LOC101862051</fullName>
    </submittedName>
</protein>
<keyword evidence="2" id="KW-0812">Transmembrane</keyword>
<keyword evidence="2" id="KW-1133">Transmembrane helix</keyword>
<accession>A0ABM0JW73</accession>
<keyword evidence="2" id="KW-0472">Membrane</keyword>
<evidence type="ECO:0000256" key="1">
    <source>
        <dbReference type="SAM" id="MobiDB-lite"/>
    </source>
</evidence>
<gene>
    <name evidence="4" type="primary">LOC101862051</name>
</gene>
<evidence type="ECO:0000313" key="3">
    <source>
        <dbReference type="Proteomes" id="UP000694888"/>
    </source>
</evidence>
<evidence type="ECO:0000256" key="2">
    <source>
        <dbReference type="SAM" id="Phobius"/>
    </source>
</evidence>
<feature type="compositionally biased region" description="Polar residues" evidence="1">
    <location>
        <begin position="98"/>
        <end position="110"/>
    </location>
</feature>
<reference evidence="4" key="1">
    <citation type="submission" date="2025-08" db="UniProtKB">
        <authorList>
            <consortium name="RefSeq"/>
        </authorList>
    </citation>
    <scope>IDENTIFICATION</scope>
</reference>